<dbReference type="KEGG" id="tfo:BFO_2710"/>
<gene>
    <name evidence="1" type="ordered locus">BFO_2710</name>
</gene>
<protein>
    <submittedName>
        <fullName evidence="1">Uncharacterized protein</fullName>
    </submittedName>
</protein>
<dbReference type="HOGENOM" id="CLU_3297763_0_0_10"/>
<evidence type="ECO:0000313" key="2">
    <source>
        <dbReference type="Proteomes" id="UP000005436"/>
    </source>
</evidence>
<sequence length="40" mass="4569">MVGRYRLFMNLGYEGISPEVCKKKIESELSVVSEDGSNFR</sequence>
<dbReference type="EMBL" id="CP003191">
    <property type="protein sequence ID" value="AEW22315.1"/>
    <property type="molecule type" value="Genomic_DNA"/>
</dbReference>
<dbReference type="AlphaFoldDB" id="G8UMB4"/>
<accession>G8UMB4</accession>
<evidence type="ECO:0000313" key="1">
    <source>
        <dbReference type="EMBL" id="AEW22315.1"/>
    </source>
</evidence>
<proteinExistence type="predicted"/>
<reference evidence="2" key="1">
    <citation type="submission" date="2011-12" db="EMBL/GenBank/DDBJ databases">
        <title>Complete sequence of Tannerella forsythia ATCC 43037.</title>
        <authorList>
            <person name="Dewhirst F."/>
            <person name="Tanner A."/>
            <person name="Izard J."/>
            <person name="Brinkac L."/>
            <person name="Durkin A.S."/>
            <person name="Hostetler J."/>
            <person name="Shetty J."/>
            <person name="Torralba M."/>
            <person name="Gill S."/>
            <person name="Nelson K."/>
        </authorList>
    </citation>
    <scope>NUCLEOTIDE SEQUENCE [LARGE SCALE GENOMIC DNA]</scope>
    <source>
        <strain evidence="2">ATCC 43037 / JCM 10827 / CCUG 33226 / KCTC 5666 / FDC 338</strain>
    </source>
</reference>
<dbReference type="Proteomes" id="UP000005436">
    <property type="component" value="Chromosome"/>
</dbReference>
<organism evidence="1 2">
    <name type="scientific">Tannerella forsythia (strain ATCC 43037 / JCM 10827 / CCUG 21028 A / KCTC 5666 / FDC 338)</name>
    <name type="common">Bacteroides forsythus</name>
    <dbReference type="NCBI Taxonomy" id="203275"/>
    <lineage>
        <taxon>Bacteria</taxon>
        <taxon>Pseudomonadati</taxon>
        <taxon>Bacteroidota</taxon>
        <taxon>Bacteroidia</taxon>
        <taxon>Bacteroidales</taxon>
        <taxon>Tannerellaceae</taxon>
        <taxon>Tannerella</taxon>
    </lineage>
</organism>
<keyword evidence="2" id="KW-1185">Reference proteome</keyword>
<name>G8UMB4_TANFA</name>